<evidence type="ECO:0000313" key="2">
    <source>
        <dbReference type="EMBL" id="MDT2810985.1"/>
    </source>
</evidence>
<sequence length="160" mass="18671">MSQVYRVKKMNRQEAQTYLHWRYPAPYEFYNTPVPYYEESLAEIMDNQAGELFFAVYLAEEFYGIFSYQLLEDGRMEIGLGIRPEDCGKGQGLEMTEKAIAFARKHLDFQGTLCLRVADFNLRAIKVYERAGFVKTGEVLALCFNEVVNFIQMELVEETR</sequence>
<evidence type="ECO:0000313" key="3">
    <source>
        <dbReference type="Proteomes" id="UP001256711"/>
    </source>
</evidence>
<name>A0AAW8U4Z7_9ENTE</name>
<proteinExistence type="predicted"/>
<gene>
    <name evidence="2" type="ORF">P7H43_10905</name>
</gene>
<dbReference type="InterPro" id="IPR000182">
    <property type="entry name" value="GNAT_dom"/>
</dbReference>
<accession>A0AAW8U4Z7</accession>
<dbReference type="InterPro" id="IPR016181">
    <property type="entry name" value="Acyl_CoA_acyltransferase"/>
</dbReference>
<evidence type="ECO:0000259" key="1">
    <source>
        <dbReference type="PROSITE" id="PS51186"/>
    </source>
</evidence>
<reference evidence="2" key="1">
    <citation type="submission" date="2023-03" db="EMBL/GenBank/DDBJ databases">
        <authorList>
            <person name="Shen W."/>
            <person name="Cai J."/>
        </authorList>
    </citation>
    <scope>NUCLEOTIDE SEQUENCE</scope>
    <source>
        <strain evidence="2">B226-2</strain>
    </source>
</reference>
<protein>
    <submittedName>
        <fullName evidence="2">GNAT family N-acetyltransferase</fullName>
    </submittedName>
</protein>
<dbReference type="GO" id="GO:0016747">
    <property type="term" value="F:acyltransferase activity, transferring groups other than amino-acyl groups"/>
    <property type="evidence" value="ECO:0007669"/>
    <property type="project" value="InterPro"/>
</dbReference>
<dbReference type="Proteomes" id="UP001256711">
    <property type="component" value="Unassembled WGS sequence"/>
</dbReference>
<dbReference type="PROSITE" id="PS51186">
    <property type="entry name" value="GNAT"/>
    <property type="match status" value="1"/>
</dbReference>
<dbReference type="RefSeq" id="WP_311835676.1">
    <property type="nucleotide sequence ID" value="NZ_JARQBJ010000005.1"/>
</dbReference>
<organism evidence="2 3">
    <name type="scientific">Enterococcus asini</name>
    <dbReference type="NCBI Taxonomy" id="57732"/>
    <lineage>
        <taxon>Bacteria</taxon>
        <taxon>Bacillati</taxon>
        <taxon>Bacillota</taxon>
        <taxon>Bacilli</taxon>
        <taxon>Lactobacillales</taxon>
        <taxon>Enterococcaceae</taxon>
        <taxon>Enterococcus</taxon>
    </lineage>
</organism>
<dbReference type="Pfam" id="PF13302">
    <property type="entry name" value="Acetyltransf_3"/>
    <property type="match status" value="1"/>
</dbReference>
<dbReference type="SUPFAM" id="SSF55729">
    <property type="entry name" value="Acyl-CoA N-acyltransferases (Nat)"/>
    <property type="match status" value="1"/>
</dbReference>
<dbReference type="Gene3D" id="3.40.630.30">
    <property type="match status" value="1"/>
</dbReference>
<comment type="caution">
    <text evidence="2">The sequence shown here is derived from an EMBL/GenBank/DDBJ whole genome shotgun (WGS) entry which is preliminary data.</text>
</comment>
<dbReference type="EMBL" id="JARQBJ010000005">
    <property type="protein sequence ID" value="MDT2810985.1"/>
    <property type="molecule type" value="Genomic_DNA"/>
</dbReference>
<feature type="domain" description="N-acetyltransferase" evidence="1">
    <location>
        <begin position="5"/>
        <end position="154"/>
    </location>
</feature>
<dbReference type="AlphaFoldDB" id="A0AAW8U4Z7"/>